<dbReference type="PANTHER" id="PTHR30532">
    <property type="entry name" value="IRON III DICITRATE-BINDING PERIPLASMIC PROTEIN"/>
    <property type="match status" value="1"/>
</dbReference>
<dbReference type="CDD" id="cd01146">
    <property type="entry name" value="FhuD"/>
    <property type="match status" value="1"/>
</dbReference>
<dbReference type="PROSITE" id="PS50983">
    <property type="entry name" value="FE_B12_PBP"/>
    <property type="match status" value="1"/>
</dbReference>
<dbReference type="InterPro" id="IPR051313">
    <property type="entry name" value="Bact_iron-sidero_bind"/>
</dbReference>
<comment type="caution">
    <text evidence="7">The sequence shown here is derived from an EMBL/GenBank/DDBJ whole genome shotgun (WGS) entry which is preliminary data.</text>
</comment>
<evidence type="ECO:0000256" key="2">
    <source>
        <dbReference type="ARBA" id="ARBA00008814"/>
    </source>
</evidence>
<dbReference type="SUPFAM" id="SSF53807">
    <property type="entry name" value="Helical backbone' metal receptor"/>
    <property type="match status" value="1"/>
</dbReference>
<reference evidence="7 8" key="1">
    <citation type="submission" date="2024-07" db="EMBL/GenBank/DDBJ databases">
        <title>Characterization of a bacterium isolated from hydrolysated instant sea cucumber by whole-genome sequencing and metabolomics.</title>
        <authorList>
            <person name="Luo X."/>
            <person name="Zhang Z."/>
            <person name="Zheng Z."/>
            <person name="Zhang W."/>
            <person name="Ming T."/>
            <person name="Jiao L."/>
            <person name="Su X."/>
            <person name="Kong F."/>
            <person name="Xu J."/>
        </authorList>
    </citation>
    <scope>NUCLEOTIDE SEQUENCE [LARGE SCALE GENOMIC DNA]</scope>
    <source>
        <strain evidence="7 8">XL-2024</strain>
    </source>
</reference>
<dbReference type="InterPro" id="IPR002491">
    <property type="entry name" value="ABC_transptr_periplasmic_BD"/>
</dbReference>
<sequence>MNKKHFLLFFTIFAALFVLAACGDKASDNKEKETSEKKTEEQSTTREIKHALGTTTIEGTPKRVVTLYQGATDTILEFGVTPVGVVESWAQAPMYNYIKDDLKDTKFVGQETQPNLEEIAALKPDLIIATQIRHEEIYDQLSQIAPTVVNTTIYDFKETATIIGQALGQEEQAKSLIGDWEARVTDFKTKVASTENWPLSAAVLNYREDHARIYVTGFAGSILNELGFKGPKDLQGENLEIVKLTDKEGIPQMNADVIFQFMEDNAAVKKTHEEWTAHPLYKNLDAVKNNQVYTVDEIIWNFGGGLQAANLMLDNLYEHFELEK</sequence>
<evidence type="ECO:0000259" key="6">
    <source>
        <dbReference type="PROSITE" id="PS50983"/>
    </source>
</evidence>
<comment type="subcellular location">
    <subcellularLocation>
        <location evidence="1">Cell membrane</location>
        <topology evidence="1">Lipid-anchor</topology>
    </subcellularLocation>
</comment>
<evidence type="ECO:0000256" key="1">
    <source>
        <dbReference type="ARBA" id="ARBA00004193"/>
    </source>
</evidence>
<keyword evidence="8" id="KW-1185">Reference proteome</keyword>
<evidence type="ECO:0000313" key="7">
    <source>
        <dbReference type="EMBL" id="MEX3744199.1"/>
    </source>
</evidence>
<name>A0ABV3VTG6_9BACI</name>
<evidence type="ECO:0000256" key="5">
    <source>
        <dbReference type="SAM" id="SignalP"/>
    </source>
</evidence>
<keyword evidence="3" id="KW-0813">Transport</keyword>
<accession>A0ABV3VTG6</accession>
<keyword evidence="4 5" id="KW-0732">Signal</keyword>
<evidence type="ECO:0000313" key="8">
    <source>
        <dbReference type="Proteomes" id="UP001558534"/>
    </source>
</evidence>
<comment type="similarity">
    <text evidence="2">Belongs to the bacterial solute-binding protein 8 family.</text>
</comment>
<protein>
    <submittedName>
        <fullName evidence="7">ABC transporter substrate-binding protein</fullName>
    </submittedName>
</protein>
<dbReference type="Proteomes" id="UP001558534">
    <property type="component" value="Unassembled WGS sequence"/>
</dbReference>
<feature type="chain" id="PRO_5047301561" evidence="5">
    <location>
        <begin position="21"/>
        <end position="324"/>
    </location>
</feature>
<feature type="domain" description="Fe/B12 periplasmic-binding" evidence="6">
    <location>
        <begin position="63"/>
        <end position="324"/>
    </location>
</feature>
<feature type="signal peptide" evidence="5">
    <location>
        <begin position="1"/>
        <end position="20"/>
    </location>
</feature>
<dbReference type="RefSeq" id="WP_368635224.1">
    <property type="nucleotide sequence ID" value="NZ_JBFRHK010000002.1"/>
</dbReference>
<proteinExistence type="inferred from homology"/>
<organism evidence="7 8">
    <name type="scientific">Lysinibacillus xylanilyticus</name>
    <dbReference type="NCBI Taxonomy" id="582475"/>
    <lineage>
        <taxon>Bacteria</taxon>
        <taxon>Bacillati</taxon>
        <taxon>Bacillota</taxon>
        <taxon>Bacilli</taxon>
        <taxon>Bacillales</taxon>
        <taxon>Bacillaceae</taxon>
        <taxon>Lysinibacillus</taxon>
    </lineage>
</organism>
<dbReference type="Pfam" id="PF01497">
    <property type="entry name" value="Peripla_BP_2"/>
    <property type="match status" value="1"/>
</dbReference>
<dbReference type="PANTHER" id="PTHR30532:SF21">
    <property type="entry name" value="SIDEROPHORE-BINDING LIPOPROTEIN YFIY-RELATED"/>
    <property type="match status" value="1"/>
</dbReference>
<evidence type="ECO:0000256" key="4">
    <source>
        <dbReference type="ARBA" id="ARBA00022729"/>
    </source>
</evidence>
<dbReference type="Gene3D" id="3.40.50.1980">
    <property type="entry name" value="Nitrogenase molybdenum iron protein domain"/>
    <property type="match status" value="2"/>
</dbReference>
<dbReference type="EMBL" id="JBFRHK010000002">
    <property type="protein sequence ID" value="MEX3744199.1"/>
    <property type="molecule type" value="Genomic_DNA"/>
</dbReference>
<gene>
    <name evidence="7" type="ORF">AB1300_03545</name>
</gene>
<dbReference type="PROSITE" id="PS51257">
    <property type="entry name" value="PROKAR_LIPOPROTEIN"/>
    <property type="match status" value="1"/>
</dbReference>
<evidence type="ECO:0000256" key="3">
    <source>
        <dbReference type="ARBA" id="ARBA00022448"/>
    </source>
</evidence>